<feature type="transmembrane region" description="Helical" evidence="1">
    <location>
        <begin position="100"/>
        <end position="119"/>
    </location>
</feature>
<dbReference type="GO" id="GO:0006812">
    <property type="term" value="P:monoatomic cation transport"/>
    <property type="evidence" value="ECO:0007669"/>
    <property type="project" value="InterPro"/>
</dbReference>
<dbReference type="GO" id="GO:0007267">
    <property type="term" value="P:cell-cell signaling"/>
    <property type="evidence" value="ECO:0007669"/>
    <property type="project" value="TreeGrafter"/>
</dbReference>
<dbReference type="EMBL" id="CAAE01013696">
    <property type="protein sequence ID" value="CAF95174.1"/>
    <property type="molecule type" value="Genomic_DNA"/>
</dbReference>
<evidence type="ECO:0000313" key="2">
    <source>
        <dbReference type="EMBL" id="CAF95174.1"/>
    </source>
</evidence>
<gene>
    <name evidence="2" type="ORF">GSTENG00011709001</name>
</gene>
<protein>
    <submittedName>
        <fullName evidence="2">(spotted green pufferfish) hypothetical protein</fullName>
    </submittedName>
</protein>
<name>Q4SW08_TETNG</name>
<dbReference type="GO" id="GO:0032732">
    <property type="term" value="P:positive regulation of interleukin-1 production"/>
    <property type="evidence" value="ECO:0007669"/>
    <property type="project" value="InterPro"/>
</dbReference>
<feature type="transmembrane region" description="Helical" evidence="1">
    <location>
        <begin position="29"/>
        <end position="54"/>
    </location>
</feature>
<dbReference type="InterPro" id="IPR039099">
    <property type="entry name" value="Pannexin"/>
</dbReference>
<comment type="caution">
    <text evidence="2">The sequence shown here is derived from an EMBL/GenBank/DDBJ whole genome shotgun (WGS) entry which is preliminary data.</text>
</comment>
<dbReference type="OrthoDB" id="5867527at2759"/>
<accession>Q4SW08</accession>
<organism evidence="2">
    <name type="scientific">Tetraodon nigroviridis</name>
    <name type="common">Spotted green pufferfish</name>
    <name type="synonym">Chelonodon nigroviridis</name>
    <dbReference type="NCBI Taxonomy" id="99883"/>
    <lineage>
        <taxon>Eukaryota</taxon>
        <taxon>Metazoa</taxon>
        <taxon>Chordata</taxon>
        <taxon>Craniata</taxon>
        <taxon>Vertebrata</taxon>
        <taxon>Euteleostomi</taxon>
        <taxon>Actinopterygii</taxon>
        <taxon>Neopterygii</taxon>
        <taxon>Teleostei</taxon>
        <taxon>Neoteleostei</taxon>
        <taxon>Acanthomorphata</taxon>
        <taxon>Eupercaria</taxon>
        <taxon>Tetraodontiformes</taxon>
        <taxon>Tetradontoidea</taxon>
        <taxon>Tetraodontidae</taxon>
        <taxon>Tetraodon</taxon>
    </lineage>
</organism>
<keyword evidence="1" id="KW-0812">Transmembrane</keyword>
<dbReference type="GO" id="GO:0022829">
    <property type="term" value="F:wide pore channel activity"/>
    <property type="evidence" value="ECO:0007669"/>
    <property type="project" value="TreeGrafter"/>
</dbReference>
<dbReference type="PANTHER" id="PTHR15759:SF5">
    <property type="entry name" value="PANNEXIN-1"/>
    <property type="match status" value="1"/>
</dbReference>
<dbReference type="GO" id="GO:0005886">
    <property type="term" value="C:plasma membrane"/>
    <property type="evidence" value="ECO:0007669"/>
    <property type="project" value="TreeGrafter"/>
</dbReference>
<dbReference type="PANTHER" id="PTHR15759">
    <property type="entry name" value="PANNEXIN"/>
    <property type="match status" value="1"/>
</dbReference>
<keyword evidence="1" id="KW-0472">Membrane</keyword>
<reference evidence="2" key="1">
    <citation type="journal article" date="2004" name="Nature">
        <title>Genome duplication in the teleost fish Tetraodon nigroviridis reveals the early vertebrate proto-karyotype.</title>
        <authorList>
            <person name="Jaillon O."/>
            <person name="Aury J.-M."/>
            <person name="Brunet F."/>
            <person name="Petit J.-L."/>
            <person name="Stange-Thomann N."/>
            <person name="Mauceli E."/>
            <person name="Bouneau L."/>
            <person name="Fischer C."/>
            <person name="Ozouf-Costaz C."/>
            <person name="Bernot A."/>
            <person name="Nicaud S."/>
            <person name="Jaffe D."/>
            <person name="Fisher S."/>
            <person name="Lutfalla G."/>
            <person name="Dossat C."/>
            <person name="Segurens B."/>
            <person name="Dasilva C."/>
            <person name="Salanoubat M."/>
            <person name="Levy M."/>
            <person name="Boudet N."/>
            <person name="Castellano S."/>
            <person name="Anthouard V."/>
            <person name="Jubin C."/>
            <person name="Castelli V."/>
            <person name="Katinka M."/>
            <person name="Vacherie B."/>
            <person name="Biemont C."/>
            <person name="Skalli Z."/>
            <person name="Cattolico L."/>
            <person name="Poulain J."/>
            <person name="De Berardinis V."/>
            <person name="Cruaud C."/>
            <person name="Duprat S."/>
            <person name="Brottier P."/>
            <person name="Coutanceau J.-P."/>
            <person name="Gouzy J."/>
            <person name="Parra G."/>
            <person name="Lardier G."/>
            <person name="Chapple C."/>
            <person name="McKernan K.J."/>
            <person name="McEwan P."/>
            <person name="Bosak S."/>
            <person name="Kellis M."/>
            <person name="Volff J.-N."/>
            <person name="Guigo R."/>
            <person name="Zody M.C."/>
            <person name="Mesirov J."/>
            <person name="Lindblad-Toh K."/>
            <person name="Birren B."/>
            <person name="Nusbaum C."/>
            <person name="Kahn D."/>
            <person name="Robinson-Rechavi M."/>
            <person name="Laudet V."/>
            <person name="Schachter V."/>
            <person name="Quetier F."/>
            <person name="Saurin W."/>
            <person name="Scarpelli C."/>
            <person name="Wincker P."/>
            <person name="Lander E.S."/>
            <person name="Weissenbach J."/>
            <person name="Roest Crollius H."/>
        </authorList>
    </citation>
    <scope>NUCLEOTIDE SEQUENCE [LARGE SCALE GENOMIC DNA]</scope>
</reference>
<proteinExistence type="predicted"/>
<keyword evidence="1" id="KW-1133">Transmembrane helix</keyword>
<evidence type="ECO:0000256" key="1">
    <source>
        <dbReference type="SAM" id="Phobius"/>
    </source>
</evidence>
<feature type="non-terminal residue" evidence="2">
    <location>
        <position position="1"/>
    </location>
</feature>
<sequence length="179" mass="20484">RLLEMTRSYLKNTLVEYYLKSKRSSRSLLVKYLTCRGLTFMFLLLACAFLGYYIHLASLSDEFSCDLRTGVLQNDSMVPSAVQCKLVAVGVFGLLSKINLGMYMFLSLFVVLYTIYCTLYQNSSFLQPYEILLGPDTLGAFRPRCNDLSIYLLFLKENLSHVESFKRLQVGLDTDLDQV</sequence>
<dbReference type="KEGG" id="tng:GSTEN00011709G001"/>
<dbReference type="AlphaFoldDB" id="Q4SW08"/>
<reference evidence="2" key="2">
    <citation type="submission" date="2004-02" db="EMBL/GenBank/DDBJ databases">
        <authorList>
            <consortium name="Genoscope"/>
            <consortium name="Whitehead Institute Centre for Genome Research"/>
        </authorList>
    </citation>
    <scope>NUCLEOTIDE SEQUENCE</scope>
</reference>